<feature type="chain" id="PRO_5011456433" description="TNT domain-containing protein" evidence="3">
    <location>
        <begin position="32"/>
        <end position="1323"/>
    </location>
</feature>
<organism evidence="5 6">
    <name type="scientific">Amycolatopsis xylanica</name>
    <dbReference type="NCBI Taxonomy" id="589385"/>
    <lineage>
        <taxon>Bacteria</taxon>
        <taxon>Bacillati</taxon>
        <taxon>Actinomycetota</taxon>
        <taxon>Actinomycetes</taxon>
        <taxon>Pseudonocardiales</taxon>
        <taxon>Pseudonocardiaceae</taxon>
        <taxon>Amycolatopsis</taxon>
    </lineage>
</organism>
<dbReference type="Pfam" id="PF14021">
    <property type="entry name" value="TNT"/>
    <property type="match status" value="1"/>
</dbReference>
<evidence type="ECO:0000259" key="4">
    <source>
        <dbReference type="Pfam" id="PF14021"/>
    </source>
</evidence>
<dbReference type="STRING" id="589385.SAMN05421504_10928"/>
<keyword evidence="6" id="KW-1185">Reference proteome</keyword>
<dbReference type="PANTHER" id="PTHR42059">
    <property type="entry name" value="TNT DOMAIN-CONTAINING PROTEIN"/>
    <property type="match status" value="1"/>
</dbReference>
<evidence type="ECO:0000256" key="1">
    <source>
        <dbReference type="SAM" id="Coils"/>
    </source>
</evidence>
<feature type="compositionally biased region" description="Low complexity" evidence="2">
    <location>
        <begin position="558"/>
        <end position="570"/>
    </location>
</feature>
<dbReference type="EMBL" id="FNON01000009">
    <property type="protein sequence ID" value="SDZ06818.1"/>
    <property type="molecule type" value="Genomic_DNA"/>
</dbReference>
<accession>A0A1H3Q117</accession>
<keyword evidence="3" id="KW-0732">Signal</keyword>
<feature type="compositionally biased region" description="Basic and acidic residues" evidence="2">
    <location>
        <begin position="571"/>
        <end position="591"/>
    </location>
</feature>
<dbReference type="InterPro" id="IPR025331">
    <property type="entry name" value="TNT"/>
</dbReference>
<dbReference type="RefSeq" id="WP_143047219.1">
    <property type="nucleotide sequence ID" value="NZ_FNON01000009.1"/>
</dbReference>
<feature type="region of interest" description="Disordered" evidence="2">
    <location>
        <begin position="558"/>
        <end position="592"/>
    </location>
</feature>
<dbReference type="InterPro" id="IPR053024">
    <property type="entry name" value="Fungal_surface_NADase"/>
</dbReference>
<feature type="coiled-coil region" evidence="1">
    <location>
        <begin position="402"/>
        <end position="482"/>
    </location>
</feature>
<dbReference type="GO" id="GO:0050135">
    <property type="term" value="F:NADP+ nucleosidase activity"/>
    <property type="evidence" value="ECO:0007669"/>
    <property type="project" value="InterPro"/>
</dbReference>
<reference evidence="5 6" key="1">
    <citation type="submission" date="2016-10" db="EMBL/GenBank/DDBJ databases">
        <authorList>
            <person name="de Groot N.N."/>
        </authorList>
    </citation>
    <scope>NUCLEOTIDE SEQUENCE [LARGE SCALE GENOMIC DNA]</scope>
    <source>
        <strain evidence="5 6">CPCC 202699</strain>
    </source>
</reference>
<gene>
    <name evidence="5" type="ORF">SAMN05421504_10928</name>
</gene>
<evidence type="ECO:0000313" key="5">
    <source>
        <dbReference type="EMBL" id="SDZ06818.1"/>
    </source>
</evidence>
<evidence type="ECO:0000256" key="3">
    <source>
        <dbReference type="SAM" id="SignalP"/>
    </source>
</evidence>
<protein>
    <recommendedName>
        <fullName evidence="4">TNT domain-containing protein</fullName>
    </recommendedName>
</protein>
<evidence type="ECO:0000256" key="2">
    <source>
        <dbReference type="SAM" id="MobiDB-lite"/>
    </source>
</evidence>
<feature type="signal peptide" evidence="3">
    <location>
        <begin position="1"/>
        <end position="31"/>
    </location>
</feature>
<sequence length="1323" mass="136123">MRSQLRRGFAPALAVLLSLALLAGLTTPAVAVEPPAPTTSQTPPPAAPIDDEDAFNRELVQDIADHAEDFEVRDAARAALATNDPAKIREYLETGDELAKKAAAERKKRVAAENRAKVTEWSKTAGPIARQRALEVLRTNDDKKIADFVAFGKDLADTEDRKSTEDAAAKAERIKARVADMVAHGGPEVQVAGQAALDSGDAAVIEAFFTTGYTEANKRDADARAAIEAAQAARNKALQDLQDLADRSARASTARAQILKSSVQAVKSLTDTSAAMGFANQAAKRADQIFEEDKPGRASGHRGRAQELAGLTAEAKRQFDSATAAAKEANTQALLSDSAAQQLRDTGLTQGIGWVQVTKAVSAAAQAGVKAAETAWHAAEATEAASLALDANANAQAHADNAKRYRESAQEHARQAHELEVAAAAQAAAAQVAAANAHDARLKAEQAEKNAWAHAAKARAALNRARTQRAIAQQAMSNAIAQAGAANAATRRAIEQQDLAIGHANKAIEAQNNAVGAGNRFVDAANKAADAGERAQKAFDALKSAEFKQAAADAAAAAKAGTPEAETAANEARRARDEVNLARPFSERSRGEATAANIAAANAGAESARASAAAAQARAEAATASREAKKTHDEAVRARSEADRANTEAVNANTDAQAAGNLAQAALEEAAQAKSDAELTKAEAEAAVNDAATASVQAKIAGRASLAAKVASAGIAAPAAEALNLAGALAETDSDAALAADVAASALAIGQDQSAAAQKHADQAEQAAREAADAASRALGEIAPAYQAAAAAAQSASNAVRSAEVAVKAARAASFDAAAAGDAARRAGYADAQARQDAAAAHGVAMAASNDAAVARQAYNQALSDAGTANSAAAAAEGALKQADEAATKAQAISDKIGPLAQLMRDQADKLGALVPKVREAERTQWVRDVQEWIDKHITEKAPLVGGALDEIVNLGFGIWSLAMCAGGPSTPTGAVPSKSEACQSIVDGFGQMLAHPEELVHASEFGKNPQKAMGMLVVDIGTFFIPGGGGLKIGEGVGKGIGEAAAALGATAAKQIGSLLTKGALEIGAAKFTEMVATFGAIPLSKVLSGTTVQGFLKALEEVGAPTLGTFIAEKGGVSLGKLITETLPADLANVIRQTVAAVQAAADKAALNKLVAELDARGVLGPKTIPANIPAAMMKNWKPFEKLSAEDMVRKYWDPTGGYTGTGEWKWSDAAPNYGQVPGTLKAYRPVKGEIWDRFGEPRGKNLSPDGVPYEQRAIPPTNLTAGYHRYIWLKDWDPAAGAADVSQIAPAFGQPGGGLQFQVAKSVTDLIDLGYLKEIF</sequence>
<proteinExistence type="predicted"/>
<feature type="compositionally biased region" description="Basic and acidic residues" evidence="2">
    <location>
        <begin position="626"/>
        <end position="646"/>
    </location>
</feature>
<feature type="region of interest" description="Disordered" evidence="2">
    <location>
        <begin position="619"/>
        <end position="649"/>
    </location>
</feature>
<feature type="domain" description="TNT" evidence="4">
    <location>
        <begin position="1234"/>
        <end position="1322"/>
    </location>
</feature>
<dbReference type="PANTHER" id="PTHR42059:SF1">
    <property type="entry name" value="TNT DOMAIN-CONTAINING PROTEIN"/>
    <property type="match status" value="1"/>
</dbReference>
<dbReference type="Proteomes" id="UP000199515">
    <property type="component" value="Unassembled WGS sequence"/>
</dbReference>
<dbReference type="OrthoDB" id="4745173at2"/>
<keyword evidence="1" id="KW-0175">Coiled coil</keyword>
<evidence type="ECO:0000313" key="6">
    <source>
        <dbReference type="Proteomes" id="UP000199515"/>
    </source>
</evidence>
<name>A0A1H3Q117_9PSEU</name>